<feature type="region of interest" description="Disordered" evidence="1">
    <location>
        <begin position="1"/>
        <end position="47"/>
    </location>
</feature>
<accession>A0ABW2TW54</accession>
<evidence type="ECO:0000313" key="4">
    <source>
        <dbReference type="EMBL" id="MFC7618052.1"/>
    </source>
</evidence>
<name>A0ABW2TW54_9PSEU</name>
<gene>
    <name evidence="4" type="ORF">ACFQV2_36345</name>
</gene>
<evidence type="ECO:0000313" key="5">
    <source>
        <dbReference type="Proteomes" id="UP001596512"/>
    </source>
</evidence>
<dbReference type="EMBL" id="JBHTEY010000004">
    <property type="protein sequence ID" value="MFC7618052.1"/>
    <property type="molecule type" value="Genomic_DNA"/>
</dbReference>
<comment type="caution">
    <text evidence="4">The sequence shown here is derived from an EMBL/GenBank/DDBJ whole genome shotgun (WGS) entry which is preliminary data.</text>
</comment>
<reference evidence="5" key="1">
    <citation type="journal article" date="2019" name="Int. J. Syst. Evol. Microbiol.">
        <title>The Global Catalogue of Microorganisms (GCM) 10K type strain sequencing project: providing services to taxonomists for standard genome sequencing and annotation.</title>
        <authorList>
            <consortium name="The Broad Institute Genomics Platform"/>
            <consortium name="The Broad Institute Genome Sequencing Center for Infectious Disease"/>
            <person name="Wu L."/>
            <person name="Ma J."/>
        </authorList>
    </citation>
    <scope>NUCLEOTIDE SEQUENCE [LARGE SCALE GENOMIC DNA]</scope>
    <source>
        <strain evidence="5">JCM 17695</strain>
    </source>
</reference>
<feature type="domain" description="DUF5667" evidence="3">
    <location>
        <begin position="82"/>
        <end position="145"/>
    </location>
</feature>
<feature type="compositionally biased region" description="Pro residues" evidence="1">
    <location>
        <begin position="13"/>
        <end position="24"/>
    </location>
</feature>
<dbReference type="Proteomes" id="UP001596512">
    <property type="component" value="Unassembled WGS sequence"/>
</dbReference>
<evidence type="ECO:0000259" key="3">
    <source>
        <dbReference type="Pfam" id="PF18915"/>
    </source>
</evidence>
<evidence type="ECO:0000256" key="1">
    <source>
        <dbReference type="SAM" id="MobiDB-lite"/>
    </source>
</evidence>
<keyword evidence="2" id="KW-0812">Transmembrane</keyword>
<feature type="transmembrane region" description="Helical" evidence="2">
    <location>
        <begin position="57"/>
        <end position="79"/>
    </location>
</feature>
<dbReference type="Pfam" id="PF18915">
    <property type="entry name" value="DUF5667"/>
    <property type="match status" value="1"/>
</dbReference>
<protein>
    <submittedName>
        <fullName evidence="4">DUF5667 domain-containing protein</fullName>
    </submittedName>
</protein>
<organism evidence="4 5">
    <name type="scientific">Actinokineospora soli</name>
    <dbReference type="NCBI Taxonomy" id="1048753"/>
    <lineage>
        <taxon>Bacteria</taxon>
        <taxon>Bacillati</taxon>
        <taxon>Actinomycetota</taxon>
        <taxon>Actinomycetes</taxon>
        <taxon>Pseudonocardiales</taxon>
        <taxon>Pseudonocardiaceae</taxon>
        <taxon>Actinokineospora</taxon>
    </lineage>
</organism>
<keyword evidence="2" id="KW-0472">Membrane</keyword>
<keyword evidence="2" id="KW-1133">Transmembrane helix</keyword>
<sequence length="258" mass="26571">MKERVLAGMARPSPVPRTPGPRPPRAGRAPRTRRTAGATATCPGDEPRAGFGARGRFAVAAVAVLALVFSLAGMSLLLARDALPGDPLYGVKRTGEAASLGLTFGDEDRAFKHLQFASARVTELETLAQRYPDPADAPLGSYLSALTDFDHDAAAGSRSLVAVATRGDGSLLRTLGEWAEQQRTRLGALRLPADALNHQAVSIALLERIATRAGALSARMTCDRVTSGGVDDVGALPATTACVPVAAGSTAPGAPTSP</sequence>
<keyword evidence="5" id="KW-1185">Reference proteome</keyword>
<dbReference type="InterPro" id="IPR043725">
    <property type="entry name" value="DUF5667"/>
</dbReference>
<evidence type="ECO:0000256" key="2">
    <source>
        <dbReference type="SAM" id="Phobius"/>
    </source>
</evidence>
<proteinExistence type="predicted"/>